<dbReference type="InterPro" id="IPR036420">
    <property type="entry name" value="BRCT_dom_sf"/>
</dbReference>
<evidence type="ECO:0000259" key="4">
    <source>
        <dbReference type="SMART" id="SM00292"/>
    </source>
</evidence>
<feature type="domain" description="BRCT" evidence="4">
    <location>
        <begin position="278"/>
        <end position="360"/>
    </location>
</feature>
<dbReference type="SMART" id="SM00248">
    <property type="entry name" value="ANK"/>
    <property type="match status" value="3"/>
</dbReference>
<dbReference type="PROSITE" id="PS50088">
    <property type="entry name" value="ANK_REPEAT"/>
    <property type="match status" value="2"/>
</dbReference>
<dbReference type="SMART" id="SM00292">
    <property type="entry name" value="BRCT"/>
    <property type="match status" value="2"/>
</dbReference>
<dbReference type="Pfam" id="PF00023">
    <property type="entry name" value="Ank"/>
    <property type="match status" value="1"/>
</dbReference>
<name>A0ABM1HVX3_POLDO</name>
<dbReference type="Pfam" id="PF00533">
    <property type="entry name" value="BRCT"/>
    <property type="match status" value="1"/>
</dbReference>
<feature type="domain" description="BRCT" evidence="4">
    <location>
        <begin position="402"/>
        <end position="503"/>
    </location>
</feature>
<proteinExistence type="predicted"/>
<dbReference type="InterPro" id="IPR002110">
    <property type="entry name" value="Ankyrin_rpt"/>
</dbReference>
<dbReference type="GeneID" id="107064204"/>
<dbReference type="InterPro" id="IPR036770">
    <property type="entry name" value="Ankyrin_rpt-contain_sf"/>
</dbReference>
<evidence type="ECO:0000256" key="1">
    <source>
        <dbReference type="ARBA" id="ARBA00022737"/>
    </source>
</evidence>
<dbReference type="SUPFAM" id="SSF52113">
    <property type="entry name" value="BRCT domain"/>
    <property type="match status" value="2"/>
</dbReference>
<evidence type="ECO:0000313" key="6">
    <source>
        <dbReference type="RefSeq" id="XP_015172110.1"/>
    </source>
</evidence>
<dbReference type="Gene3D" id="1.25.40.20">
    <property type="entry name" value="Ankyrin repeat-containing domain"/>
    <property type="match status" value="1"/>
</dbReference>
<feature type="repeat" description="ANK" evidence="3">
    <location>
        <begin position="205"/>
        <end position="237"/>
    </location>
</feature>
<organism evidence="5 6">
    <name type="scientific">Polistes dominula</name>
    <name type="common">European paper wasp</name>
    <name type="synonym">Vespa dominula</name>
    <dbReference type="NCBI Taxonomy" id="743375"/>
    <lineage>
        <taxon>Eukaryota</taxon>
        <taxon>Metazoa</taxon>
        <taxon>Ecdysozoa</taxon>
        <taxon>Arthropoda</taxon>
        <taxon>Hexapoda</taxon>
        <taxon>Insecta</taxon>
        <taxon>Pterygota</taxon>
        <taxon>Neoptera</taxon>
        <taxon>Endopterygota</taxon>
        <taxon>Hymenoptera</taxon>
        <taxon>Apocrita</taxon>
        <taxon>Aculeata</taxon>
        <taxon>Vespoidea</taxon>
        <taxon>Vespidae</taxon>
        <taxon>Polistinae</taxon>
        <taxon>Polistini</taxon>
        <taxon>Polistes</taxon>
    </lineage>
</organism>
<gene>
    <name evidence="6" type="primary">LOC107064204</name>
</gene>
<feature type="repeat" description="ANK" evidence="3">
    <location>
        <begin position="139"/>
        <end position="171"/>
    </location>
</feature>
<evidence type="ECO:0000256" key="3">
    <source>
        <dbReference type="PROSITE-ProRule" id="PRU00023"/>
    </source>
</evidence>
<dbReference type="Gene3D" id="3.40.50.10190">
    <property type="entry name" value="BRCT domain"/>
    <property type="match status" value="2"/>
</dbReference>
<dbReference type="CDD" id="cd17720">
    <property type="entry name" value="BRCT_Bard1_rpt2"/>
    <property type="match status" value="1"/>
</dbReference>
<protein>
    <submittedName>
        <fullName evidence="6">BRCA1-associated RING domain protein 1-like</fullName>
    </submittedName>
</protein>
<accession>A0ABM1HVX3</accession>
<evidence type="ECO:0000313" key="5">
    <source>
        <dbReference type="Proteomes" id="UP000694924"/>
    </source>
</evidence>
<evidence type="ECO:0000256" key="2">
    <source>
        <dbReference type="ARBA" id="ARBA00023043"/>
    </source>
</evidence>
<reference evidence="6" key="1">
    <citation type="submission" date="2025-08" db="UniProtKB">
        <authorList>
            <consortium name="RefSeq"/>
        </authorList>
    </citation>
    <scope>IDENTIFICATION</scope>
    <source>
        <tissue evidence="6">Whole body</tissue>
    </source>
</reference>
<dbReference type="PANTHER" id="PTHR24171">
    <property type="entry name" value="ANKYRIN REPEAT DOMAIN-CONTAINING PROTEIN 39-RELATED"/>
    <property type="match status" value="1"/>
</dbReference>
<keyword evidence="5" id="KW-1185">Reference proteome</keyword>
<dbReference type="SUPFAM" id="SSF48403">
    <property type="entry name" value="Ankyrin repeat"/>
    <property type="match status" value="1"/>
</dbReference>
<dbReference type="Pfam" id="PF12796">
    <property type="entry name" value="Ank_2"/>
    <property type="match status" value="1"/>
</dbReference>
<dbReference type="Proteomes" id="UP000694924">
    <property type="component" value="Unplaced"/>
</dbReference>
<dbReference type="RefSeq" id="XP_015172110.1">
    <property type="nucleotide sequence ID" value="XM_015316624.1"/>
</dbReference>
<dbReference type="PANTHER" id="PTHR24171:SF8">
    <property type="entry name" value="BRCA1-ASSOCIATED RING DOMAIN PROTEIN 1"/>
    <property type="match status" value="1"/>
</dbReference>
<keyword evidence="1" id="KW-0677">Repeat</keyword>
<sequence>MFRVLASLMTTRAQALNVLKSSAVNVGNKPVAPVRYTNCGDFFCSNCAKSSKCYLCGIPVRPNEIRTDHTILNLIRDCDTIANVIKEDNLWNTQIEKKNVSLKSNPLPNNSYTNNTDNKITNNQIPKSVAKNINKRNPKGETSLHAACLKEQKELVESLLNAGANPNTKDNANWSPLQECINFGFYEISKLLLKAGAYPNIPGFDNRTPLHEAVLTNRIREAKLLLEYHANKDVYDQFGKKPIDYCISKEMQQILSDGDLISNNTESEYDLNCTLNQTSFQADLIVYLSNLNETSKKLFEKAASKHKIKSLPTFKSSVTHVIVEVNNKNITNLTYDVMLAILSGKWLLTSEWISMCLELEDIHQMELELFEVSGCPILGIPKLARQNQEYQNPRLFNRCFFYLALQVDVVYSIGDVNLTKKEITELIIAGDGTVLNREPNPEDIKDKEQCIPFHTSRNPHHPLFKCTHYIIYAPGNDEPRIKYNMSHIKSLPLIWLIECIEKFTLLNPSYLGL</sequence>
<dbReference type="PROSITE" id="PS50297">
    <property type="entry name" value="ANK_REP_REGION"/>
    <property type="match status" value="2"/>
</dbReference>
<keyword evidence="2 3" id="KW-0040">ANK repeat</keyword>
<dbReference type="CDD" id="cd17734">
    <property type="entry name" value="BRCT_Bard1_rpt1"/>
    <property type="match status" value="1"/>
</dbReference>
<dbReference type="InterPro" id="IPR001357">
    <property type="entry name" value="BRCT_dom"/>
</dbReference>